<dbReference type="GO" id="GO:0046061">
    <property type="term" value="P:dATP catabolic process"/>
    <property type="evidence" value="ECO:0007669"/>
    <property type="project" value="TreeGrafter"/>
</dbReference>
<dbReference type="SUPFAM" id="SSF101386">
    <property type="entry name" value="all-alpha NTP pyrophosphatases"/>
    <property type="match status" value="2"/>
</dbReference>
<dbReference type="GO" id="GO:0047693">
    <property type="term" value="F:ATP diphosphatase activity"/>
    <property type="evidence" value="ECO:0007669"/>
    <property type="project" value="UniProtKB-EC"/>
</dbReference>
<evidence type="ECO:0000256" key="2">
    <source>
        <dbReference type="ARBA" id="ARBA00061115"/>
    </source>
</evidence>
<dbReference type="EC" id="3.6.1.8" evidence="3"/>
<dbReference type="FunFam" id="1.10.287.1080:FF:000003">
    <property type="entry name" value="Nucleoside triphosphate pyrophosphohydrolase"/>
    <property type="match status" value="1"/>
</dbReference>
<dbReference type="GO" id="GO:0006950">
    <property type="term" value="P:response to stress"/>
    <property type="evidence" value="ECO:0007669"/>
    <property type="project" value="UniProtKB-ARBA"/>
</dbReference>
<keyword evidence="7" id="KW-1185">Reference proteome</keyword>
<dbReference type="Proteomes" id="UP000199187">
    <property type="component" value="Unassembled WGS sequence"/>
</dbReference>
<dbReference type="NCBIfam" id="TIGR00444">
    <property type="entry name" value="mazG"/>
    <property type="match status" value="1"/>
</dbReference>
<dbReference type="FunFam" id="1.10.287.1080:FF:000001">
    <property type="entry name" value="Nucleoside triphosphate pyrophosphohydrolase"/>
    <property type="match status" value="1"/>
</dbReference>
<comment type="similarity">
    <text evidence="2">Belongs to the nucleoside triphosphate pyrophosphohydrolase family.</text>
</comment>
<protein>
    <recommendedName>
        <fullName evidence="4">Nucleoside triphosphate pyrophosphohydrolase</fullName>
        <ecNumber evidence="3">3.6.1.8</ecNumber>
    </recommendedName>
</protein>
<feature type="domain" description="NTP pyrophosphohydrolase MazG-like" evidence="5">
    <location>
        <begin position="168"/>
        <end position="228"/>
    </location>
</feature>
<dbReference type="AlphaFoldDB" id="A0A1I6XK68"/>
<dbReference type="Gene3D" id="1.10.287.1080">
    <property type="entry name" value="MazG-like"/>
    <property type="match status" value="2"/>
</dbReference>
<dbReference type="InterPro" id="IPR048011">
    <property type="entry name" value="NTP-PPase_MazG-like_C"/>
</dbReference>
<dbReference type="PANTHER" id="PTHR30522:SF0">
    <property type="entry name" value="NUCLEOSIDE TRIPHOSPHATE PYROPHOSPHOHYDROLASE"/>
    <property type="match status" value="1"/>
</dbReference>
<dbReference type="InterPro" id="IPR048015">
    <property type="entry name" value="NTP-PPase_MazG-like_N"/>
</dbReference>
<dbReference type="GO" id="GO:0046081">
    <property type="term" value="P:dUTP catabolic process"/>
    <property type="evidence" value="ECO:0007669"/>
    <property type="project" value="TreeGrafter"/>
</dbReference>
<dbReference type="GO" id="GO:0046047">
    <property type="term" value="P:TTP catabolic process"/>
    <property type="evidence" value="ECO:0007669"/>
    <property type="project" value="TreeGrafter"/>
</dbReference>
<evidence type="ECO:0000313" key="7">
    <source>
        <dbReference type="Proteomes" id="UP000199187"/>
    </source>
</evidence>
<dbReference type="RefSeq" id="WP_090118261.1">
    <property type="nucleotide sequence ID" value="NZ_CP045300.1"/>
</dbReference>
<gene>
    <name evidence="6" type="ORF">SAMN05192562_10134</name>
</gene>
<dbReference type="CDD" id="cd11529">
    <property type="entry name" value="NTP-PPase_MazG_Cterm"/>
    <property type="match status" value="1"/>
</dbReference>
<evidence type="ECO:0000256" key="3">
    <source>
        <dbReference type="ARBA" id="ARBA00066372"/>
    </source>
</evidence>
<feature type="domain" description="NTP pyrophosphohydrolase MazG-like" evidence="5">
    <location>
        <begin position="27"/>
        <end position="100"/>
    </location>
</feature>
<dbReference type="GO" id="GO:0046076">
    <property type="term" value="P:dTTP catabolic process"/>
    <property type="evidence" value="ECO:0007669"/>
    <property type="project" value="TreeGrafter"/>
</dbReference>
<dbReference type="PANTHER" id="PTHR30522">
    <property type="entry name" value="NUCLEOSIDE TRIPHOSPHATE PYROPHOSPHOHYDROLASE"/>
    <property type="match status" value="1"/>
</dbReference>
<evidence type="ECO:0000256" key="1">
    <source>
        <dbReference type="ARBA" id="ARBA00052141"/>
    </source>
</evidence>
<dbReference type="GO" id="GO:0006203">
    <property type="term" value="P:dGTP catabolic process"/>
    <property type="evidence" value="ECO:0007669"/>
    <property type="project" value="TreeGrafter"/>
</dbReference>
<evidence type="ECO:0000313" key="6">
    <source>
        <dbReference type="EMBL" id="SFT38442.1"/>
    </source>
</evidence>
<dbReference type="InterPro" id="IPR011551">
    <property type="entry name" value="NTP_PyrPHydrolase_MazG"/>
</dbReference>
<dbReference type="CDD" id="cd11528">
    <property type="entry name" value="NTP-PPase_MazG_Nterm"/>
    <property type="match status" value="1"/>
</dbReference>
<sequence length="263" mass="30305">MTQINRLLGIMQRLRDPETGCPWDNEQTYATIAPYTLEETYEVLDAINREDFDDLRGELGDLLFQVVFYARMAQEEGRFDFNDVCAAISDKLERRHPHIFGDAHAGSSAEVLARWEQIKTEERAEKAQHSALDDIPHSLPALMRAHKIQKRCSGVGFDWTSLGPVLDKVYEEIDEVMDEAKQAVVDEARLEEEVGDLLFATVNLSRHLGIKAEVALQKANLKFERRFREVERIVHERGLEMTGVDLEAMENIWQQVKRQEHDL</sequence>
<dbReference type="EMBL" id="FPAU01000001">
    <property type="protein sequence ID" value="SFT38442.1"/>
    <property type="molecule type" value="Genomic_DNA"/>
</dbReference>
<name>A0A1I6XK68_9ENTR</name>
<evidence type="ECO:0000256" key="4">
    <source>
        <dbReference type="ARBA" id="ARBA00074799"/>
    </source>
</evidence>
<comment type="catalytic activity">
    <reaction evidence="1">
        <text>ATP + H2O = AMP + diphosphate + H(+)</text>
        <dbReference type="Rhea" id="RHEA:14245"/>
        <dbReference type="ChEBI" id="CHEBI:15377"/>
        <dbReference type="ChEBI" id="CHEBI:15378"/>
        <dbReference type="ChEBI" id="CHEBI:30616"/>
        <dbReference type="ChEBI" id="CHEBI:33019"/>
        <dbReference type="ChEBI" id="CHEBI:456215"/>
        <dbReference type="EC" id="3.6.1.8"/>
    </reaction>
</comment>
<dbReference type="OrthoDB" id="9808939at2"/>
<proteinExistence type="inferred from homology"/>
<dbReference type="InterPro" id="IPR004518">
    <property type="entry name" value="MazG-like_dom"/>
</dbReference>
<accession>A0A1I6XK68</accession>
<organism evidence="6 7">
    <name type="scientific">Kosakonia arachidis</name>
    <dbReference type="NCBI Taxonomy" id="551989"/>
    <lineage>
        <taxon>Bacteria</taxon>
        <taxon>Pseudomonadati</taxon>
        <taxon>Pseudomonadota</taxon>
        <taxon>Gammaproteobacteria</taxon>
        <taxon>Enterobacterales</taxon>
        <taxon>Enterobacteriaceae</taxon>
        <taxon>Kosakonia</taxon>
    </lineage>
</organism>
<dbReference type="NCBIfam" id="NF007113">
    <property type="entry name" value="PRK09562.1"/>
    <property type="match status" value="1"/>
</dbReference>
<dbReference type="Pfam" id="PF03819">
    <property type="entry name" value="MazG"/>
    <property type="match status" value="2"/>
</dbReference>
<reference evidence="7" key="1">
    <citation type="submission" date="2016-10" db="EMBL/GenBank/DDBJ databases">
        <authorList>
            <person name="Varghese N."/>
            <person name="Submissions S."/>
        </authorList>
    </citation>
    <scope>NUCLEOTIDE SEQUENCE [LARGE SCALE GENOMIC DNA]</scope>
    <source>
        <strain evidence="7">Ah-143</strain>
    </source>
</reference>
<evidence type="ECO:0000259" key="5">
    <source>
        <dbReference type="Pfam" id="PF03819"/>
    </source>
</evidence>
<dbReference type="GO" id="GO:0046052">
    <property type="term" value="P:UTP catabolic process"/>
    <property type="evidence" value="ECO:0007669"/>
    <property type="project" value="TreeGrafter"/>
</dbReference>